<dbReference type="Proteomes" id="UP000224006">
    <property type="component" value="Chromosome V"/>
</dbReference>
<evidence type="ECO:0000256" key="1">
    <source>
        <dbReference type="SAM" id="MobiDB-lite"/>
    </source>
</evidence>
<organism evidence="3 4">
    <name type="scientific">Besnoitia besnoiti</name>
    <name type="common">Apicomplexan protozoan</name>
    <dbReference type="NCBI Taxonomy" id="94643"/>
    <lineage>
        <taxon>Eukaryota</taxon>
        <taxon>Sar</taxon>
        <taxon>Alveolata</taxon>
        <taxon>Apicomplexa</taxon>
        <taxon>Conoidasida</taxon>
        <taxon>Coccidia</taxon>
        <taxon>Eucoccidiorida</taxon>
        <taxon>Eimeriorina</taxon>
        <taxon>Sarcocystidae</taxon>
        <taxon>Besnoitia</taxon>
    </lineage>
</organism>
<dbReference type="InterPro" id="IPR045197">
    <property type="entry name" value="NUP210-like"/>
</dbReference>
<gene>
    <name evidence="3" type="ORF">BESB_063440</name>
</gene>
<keyword evidence="2" id="KW-0472">Membrane</keyword>
<dbReference type="STRING" id="94643.A0A2A9MIP3"/>
<feature type="region of interest" description="Disordered" evidence="1">
    <location>
        <begin position="716"/>
        <end position="743"/>
    </location>
</feature>
<dbReference type="KEGG" id="bbes:BESB_063440"/>
<feature type="region of interest" description="Disordered" evidence="1">
    <location>
        <begin position="791"/>
        <end position="893"/>
    </location>
</feature>
<feature type="region of interest" description="Disordered" evidence="1">
    <location>
        <begin position="1"/>
        <end position="20"/>
    </location>
</feature>
<evidence type="ECO:0000256" key="2">
    <source>
        <dbReference type="SAM" id="Phobius"/>
    </source>
</evidence>
<keyword evidence="2" id="KW-0812">Transmembrane</keyword>
<proteinExistence type="predicted"/>
<dbReference type="PANTHER" id="PTHR23019:SF0">
    <property type="entry name" value="NUCLEAR PORE MEMBRANE GLYCOPROTEIN 210"/>
    <property type="match status" value="1"/>
</dbReference>
<feature type="region of interest" description="Disordered" evidence="1">
    <location>
        <begin position="117"/>
        <end position="138"/>
    </location>
</feature>
<accession>A0A2A9MIP3</accession>
<sequence length="893" mass="94096">MGYSSHGCRTEVSSSAASQHPLRLRHALQTLCAATSPSSAESRVTGRGLSVRSPLASSARSSCLSSSKLATSSRSSPPASRAYSCPRVASFVFPSSSVEMPARAGARDLQCDEAPVFSQADPSRGGATPRPASCVESPQAAASMGRLSRLSSPQALRATARRGALRVVASACALLFVFLLSWAVSPSPPAPPASFPVWLPSVAPVSAAPARSQQLKIGPAQVLLPSPPPAPDARVATPLVSVRTLLIVEQNGASLSSSSSSPCFYWTAQHPDTIRLLRPDCAPSQLSSACLLPSSSSAALSSPQAAPALCLPRVLVEAAVPAPHRRGRSWIFASPTAQGGAGGRAAAASGVAPSAMRVQAVVAPIARLAFRTRDRRLAVGQLGDVGVLAFDEEGNIFTSLQGLVFLWRFEGEKGVLQAEPITGDAEAATPTRRWVEKTSEKAAGAGARARTADSAGGLVGAGSAGPFWRSDMLLVRGLKTGRATIIVRLAGEYYQHVGEARVSFVVHEPVLLLPSFQVLPPAAVFQYRLLRLREQAESQAGTGFPRALRGPSYVELPAPHWQFSATDLAVYDAQDRLPLERATDAASAASSLVSIDPSGLLRVVAPPAFPGEGEQATRFGLEGATLLRAVDMRTGEEQHAKVFVLQPSALRLFVDDIQALRQQDVWRQLVLAVRRQMGRSAGADSKRGPHSRTARAEETHASELLLLSKLAERAWAAPPAGDGRQPEDEQAEGAALGDDSLGVPPTELLMSLVKTGGEAEGHDDDVLYLVRGREYLCKVEMLAASLSQGFAPLSDAAGDPRVQRPRRPPRTARPQQPRASSEPRVSSGMPSGMRSSSSSRRRKTLSSTGVARAKRTRRTRAGSAETEGMEELSEVSGSAETPAAFRGRAAPSR</sequence>
<dbReference type="RefSeq" id="XP_029219466.1">
    <property type="nucleotide sequence ID" value="XM_029364758.1"/>
</dbReference>
<dbReference type="GeneID" id="40311272"/>
<dbReference type="AlphaFoldDB" id="A0A2A9MIP3"/>
<dbReference type="PANTHER" id="PTHR23019">
    <property type="entry name" value="NUCLEAR PORE MEMBRANE GLYCOPROTEIN GP210-RELATED"/>
    <property type="match status" value="1"/>
</dbReference>
<dbReference type="EMBL" id="NWUJ01000005">
    <property type="protein sequence ID" value="PFH35457.1"/>
    <property type="molecule type" value="Genomic_DNA"/>
</dbReference>
<protein>
    <recommendedName>
        <fullName evidence="5">Transmembrane protein</fullName>
    </recommendedName>
</protein>
<evidence type="ECO:0000313" key="4">
    <source>
        <dbReference type="Proteomes" id="UP000224006"/>
    </source>
</evidence>
<feature type="compositionally biased region" description="Low complexity" evidence="1">
    <location>
        <begin position="812"/>
        <end position="838"/>
    </location>
</feature>
<evidence type="ECO:0000313" key="3">
    <source>
        <dbReference type="EMBL" id="PFH35457.1"/>
    </source>
</evidence>
<reference evidence="3 4" key="1">
    <citation type="submission" date="2017-09" db="EMBL/GenBank/DDBJ databases">
        <title>Genome sequencing of Besnoitia besnoiti strain Bb-Ger1.</title>
        <authorList>
            <person name="Schares G."/>
            <person name="Venepally P."/>
            <person name="Lorenzi H.A."/>
        </authorList>
    </citation>
    <scope>NUCLEOTIDE SEQUENCE [LARGE SCALE GENOMIC DNA]</scope>
    <source>
        <strain evidence="3 4">Bb-Ger1</strain>
    </source>
</reference>
<comment type="caution">
    <text evidence="3">The sequence shown here is derived from an EMBL/GenBank/DDBJ whole genome shotgun (WGS) entry which is preliminary data.</text>
</comment>
<evidence type="ECO:0008006" key="5">
    <source>
        <dbReference type="Google" id="ProtNLM"/>
    </source>
</evidence>
<feature type="transmembrane region" description="Helical" evidence="2">
    <location>
        <begin position="164"/>
        <end position="184"/>
    </location>
</feature>
<dbReference type="OrthoDB" id="346887at2759"/>
<keyword evidence="4" id="KW-1185">Reference proteome</keyword>
<keyword evidence="2" id="KW-1133">Transmembrane helix</keyword>
<feature type="region of interest" description="Disordered" evidence="1">
    <location>
        <begin position="678"/>
        <end position="698"/>
    </location>
</feature>
<name>A0A2A9MIP3_BESBE</name>
<dbReference type="VEuPathDB" id="ToxoDB:BESB_063440"/>